<dbReference type="Gene3D" id="2.40.50.90">
    <property type="match status" value="1"/>
</dbReference>
<dbReference type="RefSeq" id="WP_187078276.1">
    <property type="nucleotide sequence ID" value="NZ_JACORT010000011.1"/>
</dbReference>
<feature type="signal peptide" evidence="4">
    <location>
        <begin position="1"/>
        <end position="18"/>
    </location>
</feature>
<dbReference type="PANTHER" id="PTHR12302:SF3">
    <property type="entry name" value="SERINE_THREONINE-PROTEIN KINASE 31"/>
    <property type="match status" value="1"/>
</dbReference>
<feature type="domain" description="TNase-like" evidence="5">
    <location>
        <begin position="19"/>
        <end position="141"/>
    </location>
</feature>
<evidence type="ECO:0000256" key="1">
    <source>
        <dbReference type="ARBA" id="ARBA00022722"/>
    </source>
</evidence>
<name>A0A923MUJ6_9BURK</name>
<evidence type="ECO:0000313" key="6">
    <source>
        <dbReference type="EMBL" id="MBC5785528.1"/>
    </source>
</evidence>
<proteinExistence type="predicted"/>
<gene>
    <name evidence="6" type="ORF">H8N03_21490</name>
</gene>
<keyword evidence="1" id="KW-0540">Nuclease</keyword>
<keyword evidence="4" id="KW-0732">Signal</keyword>
<dbReference type="SMART" id="SM00318">
    <property type="entry name" value="SNc"/>
    <property type="match status" value="1"/>
</dbReference>
<organism evidence="6 7">
    <name type="scientific">Ramlibacter cellulosilyticus</name>
    <dbReference type="NCBI Taxonomy" id="2764187"/>
    <lineage>
        <taxon>Bacteria</taxon>
        <taxon>Pseudomonadati</taxon>
        <taxon>Pseudomonadota</taxon>
        <taxon>Betaproteobacteria</taxon>
        <taxon>Burkholderiales</taxon>
        <taxon>Comamonadaceae</taxon>
        <taxon>Ramlibacter</taxon>
    </lineage>
</organism>
<reference evidence="6" key="1">
    <citation type="submission" date="2020-08" db="EMBL/GenBank/DDBJ databases">
        <title>Ramlibacter sp. USB13 16S ribosomal RNA gene genome sequencing and assembly.</title>
        <authorList>
            <person name="Kang M."/>
        </authorList>
    </citation>
    <scope>NUCLEOTIDE SEQUENCE</scope>
    <source>
        <strain evidence="6">USB13</strain>
    </source>
</reference>
<evidence type="ECO:0000259" key="5">
    <source>
        <dbReference type="PROSITE" id="PS50830"/>
    </source>
</evidence>
<keyword evidence="3" id="KW-0378">Hydrolase</keyword>
<dbReference type="Proteomes" id="UP000608513">
    <property type="component" value="Unassembled WGS sequence"/>
</dbReference>
<dbReference type="AlphaFoldDB" id="A0A923MUJ6"/>
<evidence type="ECO:0000313" key="7">
    <source>
        <dbReference type="Proteomes" id="UP000608513"/>
    </source>
</evidence>
<dbReference type="PROSITE" id="PS50830">
    <property type="entry name" value="TNASE_3"/>
    <property type="match status" value="1"/>
</dbReference>
<comment type="caution">
    <text evidence="6">The sequence shown here is derived from an EMBL/GenBank/DDBJ whole genome shotgun (WGS) entry which is preliminary data.</text>
</comment>
<keyword evidence="2" id="KW-0255">Endonuclease</keyword>
<sequence>MRRALGAAALLLACTAHAADFRATVTHVTDGDTVWVRPAGTTQRVELRLLDLDAPEGCQAFGPQATAALRERVHGQVVQVRTRGADDYGRELARIEHRGEDVGRWLVRNGYAWSMRFHGRSGPYGPLEAQARRERKGLWGAPGAVEPRAFRKRFGSCHGRALP</sequence>
<dbReference type="InterPro" id="IPR016071">
    <property type="entry name" value="Staphylococal_nuclease_OB-fold"/>
</dbReference>
<accession>A0A923MUJ6</accession>
<dbReference type="GO" id="GO:0016787">
    <property type="term" value="F:hydrolase activity"/>
    <property type="evidence" value="ECO:0007669"/>
    <property type="project" value="UniProtKB-KW"/>
</dbReference>
<dbReference type="Pfam" id="PF00565">
    <property type="entry name" value="SNase"/>
    <property type="match status" value="1"/>
</dbReference>
<evidence type="ECO:0000256" key="4">
    <source>
        <dbReference type="SAM" id="SignalP"/>
    </source>
</evidence>
<evidence type="ECO:0000256" key="3">
    <source>
        <dbReference type="ARBA" id="ARBA00022801"/>
    </source>
</evidence>
<dbReference type="SUPFAM" id="SSF50199">
    <property type="entry name" value="Staphylococcal nuclease"/>
    <property type="match status" value="1"/>
</dbReference>
<dbReference type="EMBL" id="JACORT010000011">
    <property type="protein sequence ID" value="MBC5785528.1"/>
    <property type="molecule type" value="Genomic_DNA"/>
</dbReference>
<dbReference type="GO" id="GO:0004519">
    <property type="term" value="F:endonuclease activity"/>
    <property type="evidence" value="ECO:0007669"/>
    <property type="project" value="UniProtKB-KW"/>
</dbReference>
<dbReference type="InterPro" id="IPR035437">
    <property type="entry name" value="SNase_OB-fold_sf"/>
</dbReference>
<feature type="chain" id="PRO_5036689286" evidence="4">
    <location>
        <begin position="19"/>
        <end position="163"/>
    </location>
</feature>
<protein>
    <submittedName>
        <fullName evidence="6">Thermonuclease family protein</fullName>
    </submittedName>
</protein>
<keyword evidence="7" id="KW-1185">Reference proteome</keyword>
<dbReference type="PANTHER" id="PTHR12302">
    <property type="entry name" value="EBNA2 BINDING PROTEIN P100"/>
    <property type="match status" value="1"/>
</dbReference>
<evidence type="ECO:0000256" key="2">
    <source>
        <dbReference type="ARBA" id="ARBA00022759"/>
    </source>
</evidence>